<comment type="caution">
    <text evidence="2">The sequence shown here is derived from an EMBL/GenBank/DDBJ whole genome shotgun (WGS) entry which is preliminary data.</text>
</comment>
<evidence type="ECO:0000313" key="2">
    <source>
        <dbReference type="EMBL" id="MCP9292206.1"/>
    </source>
</evidence>
<name>A0A9X2L4G2_9BACT</name>
<keyword evidence="3" id="KW-1185">Reference proteome</keyword>
<protein>
    <submittedName>
        <fullName evidence="2">Alpha/beta hydrolase-fold protein</fullName>
    </submittedName>
</protein>
<dbReference type="EMBL" id="JANDBC010000002">
    <property type="protein sequence ID" value="MCP9292206.1"/>
    <property type="molecule type" value="Genomic_DNA"/>
</dbReference>
<dbReference type="PANTHER" id="PTHR48098">
    <property type="entry name" value="ENTEROCHELIN ESTERASE-RELATED"/>
    <property type="match status" value="1"/>
</dbReference>
<dbReference type="GO" id="GO:0016787">
    <property type="term" value="F:hydrolase activity"/>
    <property type="evidence" value="ECO:0007669"/>
    <property type="project" value="UniProtKB-KW"/>
</dbReference>
<dbReference type="InterPro" id="IPR000801">
    <property type="entry name" value="Esterase-like"/>
</dbReference>
<proteinExistence type="predicted"/>
<feature type="signal peptide" evidence="1">
    <location>
        <begin position="1"/>
        <end position="25"/>
    </location>
</feature>
<feature type="chain" id="PRO_5040829072" evidence="1">
    <location>
        <begin position="26"/>
        <end position="478"/>
    </location>
</feature>
<dbReference type="Proteomes" id="UP001139125">
    <property type="component" value="Unassembled WGS sequence"/>
</dbReference>
<dbReference type="InterPro" id="IPR029058">
    <property type="entry name" value="AB_hydrolase_fold"/>
</dbReference>
<organism evidence="2 3">
    <name type="scientific">Gracilimonas sediminicola</name>
    <dbReference type="NCBI Taxonomy" id="2952158"/>
    <lineage>
        <taxon>Bacteria</taxon>
        <taxon>Pseudomonadati</taxon>
        <taxon>Balneolota</taxon>
        <taxon>Balneolia</taxon>
        <taxon>Balneolales</taxon>
        <taxon>Balneolaceae</taxon>
        <taxon>Gracilimonas</taxon>
    </lineage>
</organism>
<evidence type="ECO:0000256" key="1">
    <source>
        <dbReference type="SAM" id="SignalP"/>
    </source>
</evidence>
<evidence type="ECO:0000313" key="3">
    <source>
        <dbReference type="Proteomes" id="UP001139125"/>
    </source>
</evidence>
<accession>A0A9X2L4G2</accession>
<dbReference type="AlphaFoldDB" id="A0A9X2L4G2"/>
<sequence>MRHLLIHAQFRILLFSLIFTTGASAQTADTLFFSIDMTGPVSEGWFEPGSEKVGIRGDQPPLSWGTTYQAADPNKDGVYEVAVPFKLNTDSLLVSFKIKVDGVENPDEGWQAGRNHEVMIYKGMQNSVALAWGDRPPEAPVTITGHVEIIRDFESENLLPRDLYIYLPPNYKESDRRYPVLYMHDGQALFDASEIGQEWKVDEAAEELIGSGEIAPVIIVGIGNTQDRIDEYTPSEQIWRHELKRVSPAEVSSLPGVYSGDFKTVEGDTIRFRTKADTLYAMIPGGESWQSLIPKTEHSFYLPQAGITFSFEASEGQGYKLIASKPSIGGKGDVYGEFILNKVKPFVDENFRTKPGKEFTALGGSSLGGLITLYLGLEYPDVFSKLLVVSPSVWWDGRMIINEVDELKGSTDQHIWLDMGTAEGEGAVESAEVLQQILVKKGWSDENLHFIIEEGAAHNERAWAKRVPDMLRFLYSTR</sequence>
<keyword evidence="1" id="KW-0732">Signal</keyword>
<dbReference type="RefSeq" id="WP_255135081.1">
    <property type="nucleotide sequence ID" value="NZ_JANDBC010000002.1"/>
</dbReference>
<dbReference type="InterPro" id="IPR050583">
    <property type="entry name" value="Mycobacterial_A85_antigen"/>
</dbReference>
<keyword evidence="2" id="KW-0378">Hydrolase</keyword>
<reference evidence="2" key="1">
    <citation type="submission" date="2022-06" db="EMBL/GenBank/DDBJ databases">
        <title>Gracilimonas sp. CAU 1638 isolated from sea sediment.</title>
        <authorList>
            <person name="Kim W."/>
        </authorList>
    </citation>
    <scope>NUCLEOTIDE SEQUENCE</scope>
    <source>
        <strain evidence="2">CAU 1638</strain>
    </source>
</reference>
<dbReference type="SUPFAM" id="SSF53474">
    <property type="entry name" value="alpha/beta-Hydrolases"/>
    <property type="match status" value="2"/>
</dbReference>
<dbReference type="Gene3D" id="3.40.50.1820">
    <property type="entry name" value="alpha/beta hydrolase"/>
    <property type="match status" value="2"/>
</dbReference>
<gene>
    <name evidence="2" type="ORF">NM125_11530</name>
</gene>
<dbReference type="Pfam" id="PF00756">
    <property type="entry name" value="Esterase"/>
    <property type="match status" value="2"/>
</dbReference>
<dbReference type="PANTHER" id="PTHR48098:SF6">
    <property type="entry name" value="FERRI-BACILLIBACTIN ESTERASE BESA"/>
    <property type="match status" value="1"/>
</dbReference>